<proteinExistence type="predicted"/>
<evidence type="ECO:0000313" key="2">
    <source>
        <dbReference type="Proteomes" id="UP001139011"/>
    </source>
</evidence>
<dbReference type="Gene3D" id="4.10.280.10">
    <property type="entry name" value="Helix-loop-helix DNA-binding domain"/>
    <property type="match status" value="1"/>
</dbReference>
<sequence length="57" mass="6648">MNCNLQSVCDQMEKVKEKLHQSCRSANSYSDPAIVKISQELDELITLYQRQLKPTYK</sequence>
<dbReference type="InterPro" id="IPR018540">
    <property type="entry name" value="Spo0E-like"/>
</dbReference>
<reference evidence="1" key="1">
    <citation type="submission" date="2021-09" db="EMBL/GenBank/DDBJ databases">
        <title>Genome analysis of Fictibacillus sp. KIGAM418 isolated from marine sediment.</title>
        <authorList>
            <person name="Seo M.-J."/>
            <person name="Cho E.-S."/>
            <person name="Hwang C.Y."/>
        </authorList>
    </citation>
    <scope>NUCLEOTIDE SEQUENCE</scope>
    <source>
        <strain evidence="1">KIGAM418</strain>
    </source>
</reference>
<dbReference type="InterPro" id="IPR036638">
    <property type="entry name" value="HLH_DNA-bd_sf"/>
</dbReference>
<name>A0A9X1XDW2_9BACL</name>
<dbReference type="RefSeq" id="WP_248253623.1">
    <property type="nucleotide sequence ID" value="NZ_JAIWJX010000002.1"/>
</dbReference>
<comment type="caution">
    <text evidence="1">The sequence shown here is derived from an EMBL/GenBank/DDBJ whole genome shotgun (WGS) entry which is preliminary data.</text>
</comment>
<dbReference type="EMBL" id="JAIWJX010000002">
    <property type="protein sequence ID" value="MCK6258301.1"/>
    <property type="molecule type" value="Genomic_DNA"/>
</dbReference>
<dbReference type="InterPro" id="IPR037208">
    <property type="entry name" value="Spo0E-like_sf"/>
</dbReference>
<dbReference type="SUPFAM" id="SSF140500">
    <property type="entry name" value="BAS1536-like"/>
    <property type="match status" value="1"/>
</dbReference>
<keyword evidence="2" id="KW-1185">Reference proteome</keyword>
<dbReference type="Pfam" id="PF09388">
    <property type="entry name" value="SpoOE-like"/>
    <property type="match status" value="1"/>
</dbReference>
<accession>A0A9X1XDW2</accession>
<dbReference type="Proteomes" id="UP001139011">
    <property type="component" value="Unassembled WGS sequence"/>
</dbReference>
<protein>
    <submittedName>
        <fullName evidence="1">Aspartyl-phosphate phosphatase Spo0E family protein</fullName>
    </submittedName>
</protein>
<dbReference type="AlphaFoldDB" id="A0A9X1XDW2"/>
<dbReference type="GO" id="GO:0046983">
    <property type="term" value="F:protein dimerization activity"/>
    <property type="evidence" value="ECO:0007669"/>
    <property type="project" value="InterPro"/>
</dbReference>
<evidence type="ECO:0000313" key="1">
    <source>
        <dbReference type="EMBL" id="MCK6258301.1"/>
    </source>
</evidence>
<dbReference type="GO" id="GO:0043937">
    <property type="term" value="P:regulation of sporulation"/>
    <property type="evidence" value="ECO:0007669"/>
    <property type="project" value="InterPro"/>
</dbReference>
<organism evidence="1 2">
    <name type="scientific">Fictibacillus marinisediminis</name>
    <dbReference type="NCBI Taxonomy" id="2878389"/>
    <lineage>
        <taxon>Bacteria</taxon>
        <taxon>Bacillati</taxon>
        <taxon>Bacillota</taxon>
        <taxon>Bacilli</taxon>
        <taxon>Bacillales</taxon>
        <taxon>Fictibacillaceae</taxon>
        <taxon>Fictibacillus</taxon>
    </lineage>
</organism>
<gene>
    <name evidence="1" type="ORF">LCY76_17140</name>
</gene>